<dbReference type="PANTHER" id="PTHR34109:SF1">
    <property type="entry name" value="VOC DOMAIN-CONTAINING PROTEIN"/>
    <property type="match status" value="1"/>
</dbReference>
<dbReference type="Proteomes" id="UP000252586">
    <property type="component" value="Unassembled WGS sequence"/>
</dbReference>
<organism evidence="3 4">
    <name type="scientific">Nocardia puris</name>
    <dbReference type="NCBI Taxonomy" id="208602"/>
    <lineage>
        <taxon>Bacteria</taxon>
        <taxon>Bacillati</taxon>
        <taxon>Actinomycetota</taxon>
        <taxon>Actinomycetes</taxon>
        <taxon>Mycobacteriales</taxon>
        <taxon>Nocardiaceae</taxon>
        <taxon>Nocardia</taxon>
    </lineage>
</organism>
<evidence type="ECO:0000313" key="4">
    <source>
        <dbReference type="Proteomes" id="UP000252586"/>
    </source>
</evidence>
<dbReference type="EMBL" id="QNRE01000014">
    <property type="protein sequence ID" value="RBO85589.1"/>
    <property type="molecule type" value="Genomic_DNA"/>
</dbReference>
<evidence type="ECO:0000259" key="2">
    <source>
        <dbReference type="PROSITE" id="PS51819"/>
    </source>
</evidence>
<dbReference type="InterPro" id="IPR004360">
    <property type="entry name" value="Glyas_Fos-R_dOase_dom"/>
</dbReference>
<feature type="domain" description="VOC" evidence="2">
    <location>
        <begin position="2"/>
        <end position="125"/>
    </location>
</feature>
<keyword evidence="4" id="KW-1185">Reference proteome</keyword>
<protein>
    <submittedName>
        <fullName evidence="3">Putative glyoxalase superfamily protein PhnB</fullName>
    </submittedName>
</protein>
<dbReference type="SUPFAM" id="SSF54593">
    <property type="entry name" value="Glyoxalase/Bleomycin resistance protein/Dihydroxybiphenyl dioxygenase"/>
    <property type="match status" value="1"/>
</dbReference>
<dbReference type="PANTHER" id="PTHR34109">
    <property type="entry name" value="BNAUNNG04460D PROTEIN-RELATED"/>
    <property type="match status" value="1"/>
</dbReference>
<dbReference type="Gene3D" id="3.30.720.110">
    <property type="match status" value="1"/>
</dbReference>
<sequence>MAIDRIAPKLVVSDAAAAIEYYTTVFDATVLERHNDSGRVVFAELALPDGPTFQLKDSDEYDRDPHQLGSPGLLLTLTTDTPDTLAARMTTAGGHTVFPVADQPYGARQGRIRDPFGHEWIVGTAIPAESD</sequence>
<dbReference type="Gene3D" id="3.30.720.120">
    <property type="match status" value="1"/>
</dbReference>
<dbReference type="RefSeq" id="WP_067510579.1">
    <property type="nucleotide sequence ID" value="NZ_QNRE01000014.1"/>
</dbReference>
<dbReference type="InterPro" id="IPR029068">
    <property type="entry name" value="Glyas_Bleomycin-R_OHBP_Dase"/>
</dbReference>
<dbReference type="STRING" id="1210090.GCA_001613185_03840"/>
<reference evidence="3 4" key="1">
    <citation type="submission" date="2018-06" db="EMBL/GenBank/DDBJ databases">
        <title>Genomic Encyclopedia of Type Strains, Phase IV (KMG-IV): sequencing the most valuable type-strain genomes for metagenomic binning, comparative biology and taxonomic classification.</title>
        <authorList>
            <person name="Goeker M."/>
        </authorList>
    </citation>
    <scope>NUCLEOTIDE SEQUENCE [LARGE SCALE GENOMIC DNA]</scope>
    <source>
        <strain evidence="3 4">DSM 44599</strain>
    </source>
</reference>
<dbReference type="Pfam" id="PF00903">
    <property type="entry name" value="Glyoxalase"/>
    <property type="match status" value="1"/>
</dbReference>
<evidence type="ECO:0000256" key="1">
    <source>
        <dbReference type="SAM" id="MobiDB-lite"/>
    </source>
</evidence>
<name>A0A366D7W0_9NOCA</name>
<proteinExistence type="predicted"/>
<gene>
    <name evidence="3" type="ORF">DFR74_114132</name>
</gene>
<evidence type="ECO:0000313" key="3">
    <source>
        <dbReference type="EMBL" id="RBO85589.1"/>
    </source>
</evidence>
<dbReference type="InterPro" id="IPR037523">
    <property type="entry name" value="VOC_core"/>
</dbReference>
<dbReference type="AlphaFoldDB" id="A0A366D7W0"/>
<accession>A0A366D7W0</accession>
<dbReference type="PROSITE" id="PS51819">
    <property type="entry name" value="VOC"/>
    <property type="match status" value="1"/>
</dbReference>
<feature type="region of interest" description="Disordered" evidence="1">
    <location>
        <begin position="54"/>
        <end position="75"/>
    </location>
</feature>
<comment type="caution">
    <text evidence="3">The sequence shown here is derived from an EMBL/GenBank/DDBJ whole genome shotgun (WGS) entry which is preliminary data.</text>
</comment>